<dbReference type="STRING" id="886377.Murru_2901"/>
<feature type="transmembrane region" description="Helical" evidence="4">
    <location>
        <begin position="751"/>
        <end position="771"/>
    </location>
</feature>
<dbReference type="Gene3D" id="3.30.565.10">
    <property type="entry name" value="Histidine kinase-like ATPase, C-terminal domain"/>
    <property type="match status" value="1"/>
</dbReference>
<keyword evidence="3" id="KW-0597">Phosphoprotein</keyword>
<dbReference type="Gene3D" id="2.60.40.10">
    <property type="entry name" value="Immunoglobulins"/>
    <property type="match status" value="1"/>
</dbReference>
<dbReference type="SUPFAM" id="SSF50998">
    <property type="entry name" value="Quinoprotein alcohol dehydrogenase-like"/>
    <property type="match status" value="1"/>
</dbReference>
<dbReference type="SUPFAM" id="SSF55874">
    <property type="entry name" value="ATPase domain of HSP90 chaperone/DNA topoisomerase II/histidine kinase"/>
    <property type="match status" value="1"/>
</dbReference>
<keyword evidence="6" id="KW-0418">Kinase</keyword>
<dbReference type="InterPro" id="IPR011047">
    <property type="entry name" value="Quinoprotein_ADH-like_sf"/>
</dbReference>
<proteinExistence type="predicted"/>
<evidence type="ECO:0000259" key="5">
    <source>
        <dbReference type="PROSITE" id="PS50109"/>
    </source>
</evidence>
<dbReference type="SUPFAM" id="SSF47384">
    <property type="entry name" value="Homodimeric domain of signal transducing histidine kinase"/>
    <property type="match status" value="1"/>
</dbReference>
<dbReference type="InterPro" id="IPR011110">
    <property type="entry name" value="Reg_prop"/>
</dbReference>
<evidence type="ECO:0000256" key="4">
    <source>
        <dbReference type="SAM" id="Phobius"/>
    </source>
</evidence>
<dbReference type="HOGENOM" id="CLU_000445_28_2_10"/>
<dbReference type="InterPro" id="IPR011123">
    <property type="entry name" value="Y_Y_Y"/>
</dbReference>
<keyword evidence="4" id="KW-1133">Transmembrane helix</keyword>
<protein>
    <recommendedName>
        <fullName evidence="2">histidine kinase</fullName>
        <ecNumber evidence="2">2.7.13.3</ecNumber>
    </recommendedName>
</protein>
<dbReference type="SMART" id="SM00388">
    <property type="entry name" value="HisKA"/>
    <property type="match status" value="1"/>
</dbReference>
<accession>G2PJH5</accession>
<keyword evidence="4" id="KW-0812">Transmembrane</keyword>
<keyword evidence="4" id="KW-0472">Membrane</keyword>
<dbReference type="Proteomes" id="UP000008908">
    <property type="component" value="Chromosome"/>
</dbReference>
<comment type="catalytic activity">
    <reaction evidence="1">
        <text>ATP + protein L-histidine = ADP + protein N-phospho-L-histidine.</text>
        <dbReference type="EC" id="2.7.13.3"/>
    </reaction>
</comment>
<dbReference type="Pfam" id="PF07494">
    <property type="entry name" value="Reg_prop"/>
    <property type="match status" value="4"/>
</dbReference>
<dbReference type="Pfam" id="PF07495">
    <property type="entry name" value="Y_Y_Y"/>
    <property type="match status" value="1"/>
</dbReference>
<dbReference type="InterPro" id="IPR036097">
    <property type="entry name" value="HisK_dim/P_sf"/>
</dbReference>
<dbReference type="InterPro" id="IPR036890">
    <property type="entry name" value="HATPase_C_sf"/>
</dbReference>
<evidence type="ECO:0000313" key="7">
    <source>
        <dbReference type="Proteomes" id="UP000008908"/>
    </source>
</evidence>
<evidence type="ECO:0000256" key="2">
    <source>
        <dbReference type="ARBA" id="ARBA00012438"/>
    </source>
</evidence>
<gene>
    <name evidence="6" type="ordered locus">Murru_2901</name>
</gene>
<dbReference type="PANTHER" id="PTHR43547">
    <property type="entry name" value="TWO-COMPONENT HISTIDINE KINASE"/>
    <property type="match status" value="1"/>
</dbReference>
<dbReference type="Gene3D" id="2.130.10.10">
    <property type="entry name" value="YVTN repeat-like/Quinoprotein amine dehydrogenase"/>
    <property type="match status" value="2"/>
</dbReference>
<keyword evidence="7" id="KW-1185">Reference proteome</keyword>
<dbReference type="eggNOG" id="COG3292">
    <property type="taxonomic scope" value="Bacteria"/>
</dbReference>
<dbReference type="PRINTS" id="PR00344">
    <property type="entry name" value="BCTRLSENSOR"/>
</dbReference>
<dbReference type="InterPro" id="IPR003594">
    <property type="entry name" value="HATPase_dom"/>
</dbReference>
<dbReference type="Pfam" id="PF00512">
    <property type="entry name" value="HisKA"/>
    <property type="match status" value="1"/>
</dbReference>
<dbReference type="eggNOG" id="COG4251">
    <property type="taxonomic scope" value="Bacteria"/>
</dbReference>
<evidence type="ECO:0000313" key="6">
    <source>
        <dbReference type="EMBL" id="AEM71925.1"/>
    </source>
</evidence>
<dbReference type="SUPFAM" id="SSF63829">
    <property type="entry name" value="Calcium-dependent phosphotriesterase"/>
    <property type="match status" value="1"/>
</dbReference>
<name>G2PJH5_ALLRU</name>
<organism evidence="6 7">
    <name type="scientific">Allomuricauda ruestringensis (strain DSM 13258 / CIP 107369 / LMG 19739 / B1)</name>
    <name type="common">Muricauda ruestringensis</name>
    <dbReference type="NCBI Taxonomy" id="886377"/>
    <lineage>
        <taxon>Bacteria</taxon>
        <taxon>Pseudomonadati</taxon>
        <taxon>Bacteroidota</taxon>
        <taxon>Flavobacteriia</taxon>
        <taxon>Flavobacteriales</taxon>
        <taxon>Flavobacteriaceae</taxon>
        <taxon>Flagellimonas</taxon>
    </lineage>
</organism>
<dbReference type="InterPro" id="IPR013783">
    <property type="entry name" value="Ig-like_fold"/>
</dbReference>
<evidence type="ECO:0000256" key="1">
    <source>
        <dbReference type="ARBA" id="ARBA00000085"/>
    </source>
</evidence>
<dbReference type="PROSITE" id="PS50109">
    <property type="entry name" value="HIS_KIN"/>
    <property type="match status" value="1"/>
</dbReference>
<dbReference type="FunFam" id="2.60.40.10:FF:000791">
    <property type="entry name" value="Two-component system sensor histidine kinase/response regulator"/>
    <property type="match status" value="1"/>
</dbReference>
<sequence length="1041" mass="118074">MSQSSATVLFEDSFGFIWAGTPNGLNKYDGTEFEIFEERQKGRTGLTNGSIYSIYEDRGDLYIATNHGLSVFDRDLNHVKAFEFKDTGKAMESKPLRSVAKTNEFLWLGTYSEGLYRYDIKSGTLKNLLLDKKMEAENYNKNYIVKIIPLDEDRLLIVSRSNILVISKNMEILAEIEESTFITAVTQSDKTNFILGTRNGSLIELNINPASGLQTERKEITPGFTILSLAKHIDGSIWVGTENNGLFIYDEAKESIRHLEYSLTRPNSISSNSIWSLLSTQEGMVWMAPFKNGLSFYDPEYSKFKHIGTDPFDPQSLNNRLVNCFSEDSNGNIWIGTDGGGLNHWNRSTGTFEHFSLDNSNFGSNVVMSLLETKNEELWAGTWADGITIFNTRNKTFKVWNTKNSFLKSNNITDLLKDKQGRIWVVSSFSGVQLYNPTTKKHEDIVLKSDLDGTVINSAFTIFEDSKGNIWIGTQSSGLFKLTERDNSWASVHYYKIQDQRSLSNDFINTIIEDKAGVLWVGTQGGLNRYLPNSDSFLATTKLDGLSNNAIKGIINDKEEHLWLSTEGGIIRFDTRTGETVDYDVADGLQANEFNPNSFMTTSKGEYIFGGVNGFNIFIPNNIEKTKDIPNLFISGLKLFNRPVLPNDGTGILQKDISQADSLTFNYDQSVFNIGFKALTYRHPEKVNYAYFLEGFETDWNYVGNESSATYTNIDPGNYTLRVKSTNSDGVWVDNEKNLHIKIIPPFWQTWWFRILVILFILLCLYIAYYIRIRTFKKNQRNLELKIDERTRELQYQKDKLVEAGKVLELKNEEIQRFTYAVSHDLKSPLSNIKGIANLIPMEIVMEDFPNIKEYLSLIDLSCNNMSELIADITEIAHLGQIENENKMLNTNEILNTARKLIKAKLDISKTQLHISENLPHIYGDRKRIIQVFGNLLDNAIKYMGDQPNPAIHVEYEEDGETNTFLIRDNGSGMDESSLKELFTPFKRFHSNVKGTGLGLYMIKKIMDSHGGTIIAESEGKGKGTTFKLILPKAEIDTFAG</sequence>
<dbReference type="SMART" id="SM00387">
    <property type="entry name" value="HATPase_c"/>
    <property type="match status" value="1"/>
</dbReference>
<dbReference type="InterPro" id="IPR005467">
    <property type="entry name" value="His_kinase_dom"/>
</dbReference>
<evidence type="ECO:0000256" key="3">
    <source>
        <dbReference type="ARBA" id="ARBA00022553"/>
    </source>
</evidence>
<dbReference type="RefSeq" id="WP_014034206.1">
    <property type="nucleotide sequence ID" value="NC_015945.1"/>
</dbReference>
<dbReference type="CDD" id="cd00082">
    <property type="entry name" value="HisKA"/>
    <property type="match status" value="1"/>
</dbReference>
<dbReference type="InterPro" id="IPR015943">
    <property type="entry name" value="WD40/YVTN_repeat-like_dom_sf"/>
</dbReference>
<dbReference type="PANTHER" id="PTHR43547:SF2">
    <property type="entry name" value="HYBRID SIGNAL TRANSDUCTION HISTIDINE KINASE C"/>
    <property type="match status" value="1"/>
</dbReference>
<dbReference type="EC" id="2.7.13.3" evidence="2"/>
<dbReference type="KEGG" id="mrs:Murru_2901"/>
<dbReference type="AlphaFoldDB" id="G2PJH5"/>
<dbReference type="InterPro" id="IPR003661">
    <property type="entry name" value="HisK_dim/P_dom"/>
</dbReference>
<feature type="domain" description="Histidine kinase" evidence="5">
    <location>
        <begin position="821"/>
        <end position="1035"/>
    </location>
</feature>
<reference evidence="6 7" key="2">
    <citation type="journal article" date="2012" name="Stand. Genomic Sci.">
        <title>Complete genome sequence of the facultatively anaerobic, appendaged bacterium Muricauda ruestringensis type strain (B1(T)).</title>
        <authorList>
            <person name="Huntemann M."/>
            <person name="Teshima H."/>
            <person name="Lapidus A."/>
            <person name="Nolan M."/>
            <person name="Lucas S."/>
            <person name="Hammon N."/>
            <person name="Deshpande S."/>
            <person name="Cheng J.F."/>
            <person name="Tapia R."/>
            <person name="Goodwin L.A."/>
            <person name="Pitluck S."/>
            <person name="Liolios K."/>
            <person name="Pagani I."/>
            <person name="Ivanova N."/>
            <person name="Mavromatis K."/>
            <person name="Mikhailova N."/>
            <person name="Pati A."/>
            <person name="Chen A."/>
            <person name="Palaniappan K."/>
            <person name="Land M."/>
            <person name="Hauser L."/>
            <person name="Pan C."/>
            <person name="Brambilla E.M."/>
            <person name="Rohde M."/>
            <person name="Spring S."/>
            <person name="Goker M."/>
            <person name="Detter J.C."/>
            <person name="Bristow J."/>
            <person name="Eisen J.A."/>
            <person name="Markowitz V."/>
            <person name="Hugenholtz P."/>
            <person name="Kyrpides N.C."/>
            <person name="Klenk H.P."/>
            <person name="Woyke T."/>
        </authorList>
    </citation>
    <scope>NUCLEOTIDE SEQUENCE [LARGE SCALE GENOMIC DNA]</scope>
    <source>
        <strain evidence="7">DSM 13258 / LMG 19739 / B1</strain>
    </source>
</reference>
<reference evidence="7" key="1">
    <citation type="submission" date="2011-08" db="EMBL/GenBank/DDBJ databases">
        <title>The complete genome of Muricauda ruestringensis DSM 13258.</title>
        <authorList>
            <person name="Lucas S."/>
            <person name="Han J."/>
            <person name="Lapidus A."/>
            <person name="Bruce D."/>
            <person name="Goodwin L."/>
            <person name="Pitluck S."/>
            <person name="Peters L."/>
            <person name="Kyrpides N."/>
            <person name="Mavromatis K."/>
            <person name="Ivanova N."/>
            <person name="Ovchinnikova G."/>
            <person name="Teshima H."/>
            <person name="Detter J.C."/>
            <person name="Tapia R."/>
            <person name="Han C."/>
            <person name="Land M."/>
            <person name="Hauser L."/>
            <person name="Markowitz V."/>
            <person name="Cheng J.-F."/>
            <person name="Hugenholtz P."/>
            <person name="Woyke T."/>
            <person name="Wu D."/>
            <person name="Spring S."/>
            <person name="Schroeder M."/>
            <person name="Brambilla E."/>
            <person name="Klenk H.-P."/>
            <person name="Eisen J.A."/>
        </authorList>
    </citation>
    <scope>NUCLEOTIDE SEQUENCE [LARGE SCALE GENOMIC DNA]</scope>
    <source>
        <strain evidence="7">DSM 13258 / LMG 19739 / B1</strain>
    </source>
</reference>
<dbReference type="GO" id="GO:0000155">
    <property type="term" value="F:phosphorelay sensor kinase activity"/>
    <property type="evidence" value="ECO:0007669"/>
    <property type="project" value="InterPro"/>
</dbReference>
<dbReference type="Gene3D" id="1.10.287.130">
    <property type="match status" value="1"/>
</dbReference>
<dbReference type="InterPro" id="IPR004358">
    <property type="entry name" value="Sig_transdc_His_kin-like_C"/>
</dbReference>
<dbReference type="EMBL" id="CP002999">
    <property type="protein sequence ID" value="AEM71925.1"/>
    <property type="molecule type" value="Genomic_DNA"/>
</dbReference>
<dbReference type="Pfam" id="PF02518">
    <property type="entry name" value="HATPase_c"/>
    <property type="match status" value="1"/>
</dbReference>
<keyword evidence="6" id="KW-0808">Transferase</keyword>